<dbReference type="Proteomes" id="UP000515145">
    <property type="component" value="Unplaced"/>
</dbReference>
<dbReference type="AlphaFoldDB" id="A0A6P7HUU9"/>
<evidence type="ECO:0000256" key="1">
    <source>
        <dbReference type="SAM" id="MobiDB-lite"/>
    </source>
</evidence>
<keyword evidence="2" id="KW-1185">Reference proteome</keyword>
<evidence type="ECO:0000313" key="3">
    <source>
        <dbReference type="RefSeq" id="XP_028254327.1"/>
    </source>
</evidence>
<evidence type="ECO:0000313" key="2">
    <source>
        <dbReference type="Proteomes" id="UP000515145"/>
    </source>
</evidence>
<dbReference type="RefSeq" id="XP_028254327.1">
    <property type="nucleotide sequence ID" value="XM_028398526.1"/>
</dbReference>
<name>A0A6P7HUU9_9TELE</name>
<dbReference type="RefSeq" id="XP_028254546.1">
    <property type="nucleotide sequence ID" value="XM_028398745.1"/>
</dbReference>
<sequence length="199" mass="21220">MSAYGQGLVLSQMKFDSQQPTSGLVFWVRLGRKSEQSSNSKASEEDCKKSLPIIPGISTTPGTMIYAGSIGTQIANELLDFNRLNSSPSSGTVSPFSLPQDKSPQTHNQMSNNVPNGETPDMEMPGKSISEDEPQGAAFSGGEALMGENSQLDLDSVVGPGLSSLRSNDEAAISVIMSLLETDTNLGEALDFEEMHWSL</sequence>
<accession>A0A6P7HUU9</accession>
<feature type="compositionally biased region" description="Polar residues" evidence="1">
    <location>
        <begin position="100"/>
        <end position="116"/>
    </location>
</feature>
<dbReference type="GeneID" id="114429923"/>
<gene>
    <name evidence="3" type="primary">LOC114429923</name>
    <name evidence="4" type="synonym">LOC114431081</name>
</gene>
<reference evidence="3 4" key="1">
    <citation type="submission" date="2025-04" db="UniProtKB">
        <authorList>
            <consortium name="RefSeq"/>
        </authorList>
    </citation>
    <scope>IDENTIFICATION</scope>
</reference>
<protein>
    <submittedName>
        <fullName evidence="3 4">Aryl hydrocarbon receptor nuclear translocator-like protein 1</fullName>
    </submittedName>
</protein>
<dbReference type="OrthoDB" id="71302at2759"/>
<evidence type="ECO:0000313" key="4">
    <source>
        <dbReference type="RefSeq" id="XP_028254546.1"/>
    </source>
</evidence>
<feature type="region of interest" description="Disordered" evidence="1">
    <location>
        <begin position="89"/>
        <end position="134"/>
    </location>
</feature>
<proteinExistence type="predicted"/>
<organism evidence="2 3">
    <name type="scientific">Parambassis ranga</name>
    <name type="common">Indian glassy fish</name>
    <dbReference type="NCBI Taxonomy" id="210632"/>
    <lineage>
        <taxon>Eukaryota</taxon>
        <taxon>Metazoa</taxon>
        <taxon>Chordata</taxon>
        <taxon>Craniata</taxon>
        <taxon>Vertebrata</taxon>
        <taxon>Euteleostomi</taxon>
        <taxon>Actinopterygii</taxon>
        <taxon>Neopterygii</taxon>
        <taxon>Teleostei</taxon>
        <taxon>Neoteleostei</taxon>
        <taxon>Acanthomorphata</taxon>
        <taxon>Ovalentaria</taxon>
        <taxon>Ambassidae</taxon>
        <taxon>Parambassis</taxon>
    </lineage>
</organism>